<dbReference type="SUPFAM" id="SSF51110">
    <property type="entry name" value="alpha-D-mannose-specific plant lectins"/>
    <property type="match status" value="1"/>
</dbReference>
<organism evidence="2 3">
    <name type="scientific">Pseudomonas plecoglossicida</name>
    <dbReference type="NCBI Taxonomy" id="70775"/>
    <lineage>
        <taxon>Bacteria</taxon>
        <taxon>Pseudomonadati</taxon>
        <taxon>Pseudomonadota</taxon>
        <taxon>Gammaproteobacteria</taxon>
        <taxon>Pseudomonadales</taxon>
        <taxon>Pseudomonadaceae</taxon>
        <taxon>Pseudomonas</taxon>
    </lineage>
</organism>
<feature type="domain" description="Bulb-type lectin" evidence="1">
    <location>
        <begin position="19"/>
        <end position="141"/>
    </location>
</feature>
<accession>A0AAD0QXT5</accession>
<evidence type="ECO:0000313" key="2">
    <source>
        <dbReference type="EMBL" id="AXM96362.1"/>
    </source>
</evidence>
<dbReference type="EMBL" id="CP031146">
    <property type="protein sequence ID" value="AXM96362.1"/>
    <property type="molecule type" value="Genomic_DNA"/>
</dbReference>
<dbReference type="PROSITE" id="PS50927">
    <property type="entry name" value="BULB_LECTIN"/>
    <property type="match status" value="1"/>
</dbReference>
<dbReference type="AlphaFoldDB" id="A0AAD0QXT5"/>
<reference evidence="2 3" key="1">
    <citation type="submission" date="2018-07" db="EMBL/GenBank/DDBJ databases">
        <title>Complete genome sequence of a Pseudomonas plecoglossicida strain pathogenic to the marine fish, Larimichthys crocea.</title>
        <authorList>
            <person name="Tao Z."/>
        </authorList>
    </citation>
    <scope>NUCLEOTIDE SEQUENCE [LARGE SCALE GENOMIC DNA]</scope>
    <source>
        <strain evidence="2 3">XSDHY-P</strain>
    </source>
</reference>
<dbReference type="InterPro" id="IPR036426">
    <property type="entry name" value="Bulb-type_lectin_dom_sf"/>
</dbReference>
<dbReference type="InterPro" id="IPR001480">
    <property type="entry name" value="Bulb-type_lectin_dom"/>
</dbReference>
<dbReference type="Gene3D" id="2.90.10.30">
    <property type="match status" value="1"/>
</dbReference>
<evidence type="ECO:0000259" key="1">
    <source>
        <dbReference type="PROSITE" id="PS50927"/>
    </source>
</evidence>
<proteinExistence type="predicted"/>
<dbReference type="Proteomes" id="UP000256503">
    <property type="component" value="Chromosome"/>
</dbReference>
<sequence length="174" mass="20163">MGKSKYQRIQYQPFRDSGGVLLPPNHAMRAGQFIRSDNGRFVLRLRPDGNLVLEDGGRVIWVADHKQPYSSTFPNRAREPLQFVVSNSGFLYDPSRDRIWSAQSTETLDRSYWKNNYLKVSDTGNILIFDGRNGQVRWARQGYVPGRLPRRPKIYPHVYPPIPKPLIEIPHDFP</sequence>
<evidence type="ECO:0000313" key="3">
    <source>
        <dbReference type="Proteomes" id="UP000256503"/>
    </source>
</evidence>
<gene>
    <name evidence="2" type="ORF">DVB73_11495</name>
</gene>
<protein>
    <recommendedName>
        <fullName evidence="1">Bulb-type lectin domain-containing protein</fullName>
    </recommendedName>
</protein>
<name>A0AAD0QXT5_PSEDL</name>